<proteinExistence type="predicted"/>
<organism evidence="3 4">
    <name type="scientific">Candidatus Falkowbacteria bacterium CG10_big_fil_rev_8_21_14_0_10_39_9</name>
    <dbReference type="NCBI Taxonomy" id="1974566"/>
    <lineage>
        <taxon>Bacteria</taxon>
        <taxon>Candidatus Falkowiibacteriota</taxon>
    </lineage>
</organism>
<evidence type="ECO:0000313" key="4">
    <source>
        <dbReference type="Proteomes" id="UP000228900"/>
    </source>
</evidence>
<feature type="signal peptide" evidence="2">
    <location>
        <begin position="1"/>
        <end position="23"/>
    </location>
</feature>
<accession>A0A2M6WQV1</accession>
<gene>
    <name evidence="3" type="ORF">COT98_01150</name>
</gene>
<feature type="transmembrane region" description="Helical" evidence="1">
    <location>
        <begin position="80"/>
        <end position="102"/>
    </location>
</feature>
<dbReference type="EMBL" id="PFAQ01000018">
    <property type="protein sequence ID" value="PIT95106.1"/>
    <property type="molecule type" value="Genomic_DNA"/>
</dbReference>
<keyword evidence="1" id="KW-0472">Membrane</keyword>
<sequence length="170" mass="19353">MKQLKIFSVLLLANFFWTLSAKAFCPVCTIAVGAGLGFSRWIGIDDSVSSLWVGGLLIATSAWTVDWLKRKKKINFPGLALLTYFAYYALVFVPFYFTGFIGHPFNRLWNVDKIVLGTVVGSVFFYAMGAWYAYLKKKNNNHAHFPFQKVVMPVGILLILSFVFYFITKY</sequence>
<feature type="transmembrane region" description="Helical" evidence="1">
    <location>
        <begin position="47"/>
        <end position="68"/>
    </location>
</feature>
<feature type="transmembrane region" description="Helical" evidence="1">
    <location>
        <begin position="114"/>
        <end position="135"/>
    </location>
</feature>
<evidence type="ECO:0000256" key="1">
    <source>
        <dbReference type="SAM" id="Phobius"/>
    </source>
</evidence>
<evidence type="ECO:0000313" key="3">
    <source>
        <dbReference type="EMBL" id="PIT95106.1"/>
    </source>
</evidence>
<dbReference type="AlphaFoldDB" id="A0A2M6WQV1"/>
<keyword evidence="1" id="KW-0812">Transmembrane</keyword>
<protein>
    <submittedName>
        <fullName evidence="3">Uncharacterized protein</fullName>
    </submittedName>
</protein>
<keyword evidence="2" id="KW-0732">Signal</keyword>
<evidence type="ECO:0000256" key="2">
    <source>
        <dbReference type="SAM" id="SignalP"/>
    </source>
</evidence>
<dbReference type="Proteomes" id="UP000228900">
    <property type="component" value="Unassembled WGS sequence"/>
</dbReference>
<reference evidence="4" key="1">
    <citation type="submission" date="2017-09" db="EMBL/GenBank/DDBJ databases">
        <title>Depth-based differentiation of microbial function through sediment-hosted aquifers and enrichment of novel symbionts in the deep terrestrial subsurface.</title>
        <authorList>
            <person name="Probst A.J."/>
            <person name="Ladd B."/>
            <person name="Jarett J.K."/>
            <person name="Geller-Mcgrath D.E."/>
            <person name="Sieber C.M.K."/>
            <person name="Emerson J.B."/>
            <person name="Anantharaman K."/>
            <person name="Thomas B.C."/>
            <person name="Malmstrom R."/>
            <person name="Stieglmeier M."/>
            <person name="Klingl A."/>
            <person name="Woyke T."/>
            <person name="Ryan C.M."/>
            <person name="Banfield J.F."/>
        </authorList>
    </citation>
    <scope>NUCLEOTIDE SEQUENCE [LARGE SCALE GENOMIC DNA]</scope>
</reference>
<keyword evidence="1" id="KW-1133">Transmembrane helix</keyword>
<feature type="transmembrane region" description="Helical" evidence="1">
    <location>
        <begin position="147"/>
        <end position="167"/>
    </location>
</feature>
<name>A0A2M6WQV1_9BACT</name>
<feature type="chain" id="PRO_5014760000" evidence="2">
    <location>
        <begin position="24"/>
        <end position="170"/>
    </location>
</feature>
<comment type="caution">
    <text evidence="3">The sequence shown here is derived from an EMBL/GenBank/DDBJ whole genome shotgun (WGS) entry which is preliminary data.</text>
</comment>